<dbReference type="SUPFAM" id="SSF103473">
    <property type="entry name" value="MFS general substrate transporter"/>
    <property type="match status" value="1"/>
</dbReference>
<keyword evidence="2 5" id="KW-0812">Transmembrane</keyword>
<feature type="transmembrane region" description="Helical" evidence="5">
    <location>
        <begin position="95"/>
        <end position="118"/>
    </location>
</feature>
<feature type="transmembrane region" description="Helical" evidence="5">
    <location>
        <begin position="364"/>
        <end position="388"/>
    </location>
</feature>
<name>A0A0C3HF94_OIDMZ</name>
<evidence type="ECO:0000256" key="6">
    <source>
        <dbReference type="SAM" id="SignalP"/>
    </source>
</evidence>
<reference evidence="7 8" key="1">
    <citation type="submission" date="2014-04" db="EMBL/GenBank/DDBJ databases">
        <authorList>
            <consortium name="DOE Joint Genome Institute"/>
            <person name="Kuo A."/>
            <person name="Martino E."/>
            <person name="Perotto S."/>
            <person name="Kohler A."/>
            <person name="Nagy L.G."/>
            <person name="Floudas D."/>
            <person name="Copeland A."/>
            <person name="Barry K.W."/>
            <person name="Cichocki N."/>
            <person name="Veneault-Fourrey C."/>
            <person name="LaButti K."/>
            <person name="Lindquist E.A."/>
            <person name="Lipzen A."/>
            <person name="Lundell T."/>
            <person name="Morin E."/>
            <person name="Murat C."/>
            <person name="Sun H."/>
            <person name="Tunlid A."/>
            <person name="Henrissat B."/>
            <person name="Grigoriev I.V."/>
            <person name="Hibbett D.S."/>
            <person name="Martin F."/>
            <person name="Nordberg H.P."/>
            <person name="Cantor M.N."/>
            <person name="Hua S.X."/>
        </authorList>
    </citation>
    <scope>NUCLEOTIDE SEQUENCE [LARGE SCALE GENOMIC DNA]</scope>
    <source>
        <strain evidence="7 8">Zn</strain>
    </source>
</reference>
<dbReference type="Proteomes" id="UP000054321">
    <property type="component" value="Unassembled WGS sequence"/>
</dbReference>
<feature type="transmembrane region" description="Helical" evidence="5">
    <location>
        <begin position="309"/>
        <end position="329"/>
    </location>
</feature>
<comment type="subcellular location">
    <subcellularLocation>
        <location evidence="1">Membrane</location>
        <topology evidence="1">Multi-pass membrane protein</topology>
    </subcellularLocation>
</comment>
<evidence type="ECO:0000256" key="4">
    <source>
        <dbReference type="ARBA" id="ARBA00023136"/>
    </source>
</evidence>
<evidence type="ECO:0000313" key="7">
    <source>
        <dbReference type="EMBL" id="KIN06896.1"/>
    </source>
</evidence>
<feature type="transmembrane region" description="Helical" evidence="5">
    <location>
        <begin position="446"/>
        <end position="464"/>
    </location>
</feature>
<evidence type="ECO:0008006" key="9">
    <source>
        <dbReference type="Google" id="ProtNLM"/>
    </source>
</evidence>
<organism evidence="7 8">
    <name type="scientific">Oidiodendron maius (strain Zn)</name>
    <dbReference type="NCBI Taxonomy" id="913774"/>
    <lineage>
        <taxon>Eukaryota</taxon>
        <taxon>Fungi</taxon>
        <taxon>Dikarya</taxon>
        <taxon>Ascomycota</taxon>
        <taxon>Pezizomycotina</taxon>
        <taxon>Leotiomycetes</taxon>
        <taxon>Leotiomycetes incertae sedis</taxon>
        <taxon>Myxotrichaceae</taxon>
        <taxon>Oidiodendron</taxon>
    </lineage>
</organism>
<feature type="non-terminal residue" evidence="7">
    <location>
        <position position="1"/>
    </location>
</feature>
<dbReference type="EMBL" id="KN832870">
    <property type="protein sequence ID" value="KIN06896.1"/>
    <property type="molecule type" value="Genomic_DNA"/>
</dbReference>
<dbReference type="InterPro" id="IPR036259">
    <property type="entry name" value="MFS_trans_sf"/>
</dbReference>
<feature type="transmembrane region" description="Helical" evidence="5">
    <location>
        <begin position="161"/>
        <end position="183"/>
    </location>
</feature>
<evidence type="ECO:0000256" key="3">
    <source>
        <dbReference type="ARBA" id="ARBA00022989"/>
    </source>
</evidence>
<evidence type="ECO:0000256" key="2">
    <source>
        <dbReference type="ARBA" id="ARBA00022692"/>
    </source>
</evidence>
<feature type="transmembrane region" description="Helical" evidence="5">
    <location>
        <begin position="124"/>
        <end position="149"/>
    </location>
</feature>
<dbReference type="InParanoid" id="A0A0C3HF94"/>
<keyword evidence="4 5" id="KW-0472">Membrane</keyword>
<dbReference type="Pfam" id="PF07690">
    <property type="entry name" value="MFS_1"/>
    <property type="match status" value="1"/>
</dbReference>
<feature type="transmembrane region" description="Helical" evidence="5">
    <location>
        <begin position="267"/>
        <end position="288"/>
    </location>
</feature>
<feature type="signal peptide" evidence="6">
    <location>
        <begin position="1"/>
        <end position="22"/>
    </location>
</feature>
<dbReference type="PANTHER" id="PTHR23507:SF40">
    <property type="entry name" value="TETRACYCLINE-EFFLUX TRANSPORTER"/>
    <property type="match status" value="1"/>
</dbReference>
<dbReference type="GO" id="GO:0016020">
    <property type="term" value="C:membrane"/>
    <property type="evidence" value="ECO:0007669"/>
    <property type="project" value="UniProtKB-SubCell"/>
</dbReference>
<dbReference type="Gene3D" id="1.20.1250.20">
    <property type="entry name" value="MFS general substrate transporter like domains"/>
    <property type="match status" value="1"/>
</dbReference>
<sequence length="468" mass="50672">LLPYFFLASLASGLTMVPRVSVIVTLICRQMLDDDPNATGAGISMGVYDPRCSTPRVLADVAFMSTYRDLTTGIIGAIMSYYLGRLSDRAGRVKVMAINGIGILISEVIMLLVVAFPASMDYRWLFLSFAVDGLSGSFPLLMATASSYVTDSTTNKDRVVAMGWIQSGMFCGMAVGPALGSALSRLSGPERPSAILVYNVLCRIVSLLCLLILPESLPHVGRDQKAPEPPLRLQTSRWAISLKSLLSFNFLGALFDPQSPDESRQNYRNLILLMGINTIMFGTSVGAMDVMMLYPQAKFKWGMMETGNFISIINVFRTISTTVLLRLLMRVFTKPAPPGPSSAQDREVKQDHPPLLRLALFSDILGYIGFGVAPTAFWFIAAGVLSSLSSMGLSTSQASMSMMVSADRVGNLMGILGSLQALTRLVSPPAINLIYAWTVSLLPQVVFFGLAALVGVGVVMTYFIRAAY</sequence>
<feature type="chain" id="PRO_5002174806" description="Major facilitator superfamily (MFS) profile domain-containing protein" evidence="6">
    <location>
        <begin position="23"/>
        <end position="468"/>
    </location>
</feature>
<dbReference type="OrthoDB" id="3026777at2759"/>
<dbReference type="AlphaFoldDB" id="A0A0C3HF94"/>
<dbReference type="InterPro" id="IPR011701">
    <property type="entry name" value="MFS"/>
</dbReference>
<gene>
    <name evidence="7" type="ORF">OIDMADRAFT_109495</name>
</gene>
<dbReference type="PANTHER" id="PTHR23507">
    <property type="entry name" value="ZGC:174356"/>
    <property type="match status" value="1"/>
</dbReference>
<keyword evidence="6" id="KW-0732">Signal</keyword>
<dbReference type="HOGENOM" id="CLU_017517_0_0_1"/>
<keyword evidence="3 5" id="KW-1133">Transmembrane helix</keyword>
<feature type="transmembrane region" description="Helical" evidence="5">
    <location>
        <begin position="409"/>
        <end position="426"/>
    </location>
</feature>
<accession>A0A0C3HF94</accession>
<proteinExistence type="predicted"/>
<keyword evidence="8" id="KW-1185">Reference proteome</keyword>
<dbReference type="GO" id="GO:0022857">
    <property type="term" value="F:transmembrane transporter activity"/>
    <property type="evidence" value="ECO:0007669"/>
    <property type="project" value="InterPro"/>
</dbReference>
<dbReference type="FunCoup" id="A0A0C3HF94">
    <property type="interactions" value="92"/>
</dbReference>
<protein>
    <recommendedName>
        <fullName evidence="9">Major facilitator superfamily (MFS) profile domain-containing protein</fullName>
    </recommendedName>
</protein>
<reference evidence="8" key="2">
    <citation type="submission" date="2015-01" db="EMBL/GenBank/DDBJ databases">
        <title>Evolutionary Origins and Diversification of the Mycorrhizal Mutualists.</title>
        <authorList>
            <consortium name="DOE Joint Genome Institute"/>
            <consortium name="Mycorrhizal Genomics Consortium"/>
            <person name="Kohler A."/>
            <person name="Kuo A."/>
            <person name="Nagy L.G."/>
            <person name="Floudas D."/>
            <person name="Copeland A."/>
            <person name="Barry K.W."/>
            <person name="Cichocki N."/>
            <person name="Veneault-Fourrey C."/>
            <person name="LaButti K."/>
            <person name="Lindquist E.A."/>
            <person name="Lipzen A."/>
            <person name="Lundell T."/>
            <person name="Morin E."/>
            <person name="Murat C."/>
            <person name="Riley R."/>
            <person name="Ohm R."/>
            <person name="Sun H."/>
            <person name="Tunlid A."/>
            <person name="Henrissat B."/>
            <person name="Grigoriev I.V."/>
            <person name="Hibbett D.S."/>
            <person name="Martin F."/>
        </authorList>
    </citation>
    <scope>NUCLEOTIDE SEQUENCE [LARGE SCALE GENOMIC DNA]</scope>
    <source>
        <strain evidence="8">Zn</strain>
    </source>
</reference>
<feature type="transmembrane region" description="Helical" evidence="5">
    <location>
        <begin position="195"/>
        <end position="214"/>
    </location>
</feature>
<evidence type="ECO:0000256" key="5">
    <source>
        <dbReference type="SAM" id="Phobius"/>
    </source>
</evidence>
<evidence type="ECO:0000256" key="1">
    <source>
        <dbReference type="ARBA" id="ARBA00004141"/>
    </source>
</evidence>
<evidence type="ECO:0000313" key="8">
    <source>
        <dbReference type="Proteomes" id="UP000054321"/>
    </source>
</evidence>